<dbReference type="Proteomes" id="UP001200034">
    <property type="component" value="Unassembled WGS sequence"/>
</dbReference>
<dbReference type="AlphaFoldDB" id="A0AAD4K5I6"/>
<evidence type="ECO:0000313" key="2">
    <source>
        <dbReference type="Proteomes" id="UP001200034"/>
    </source>
</evidence>
<sequence length="292" mass="34144">MVLLLNKLKSLKKIFNARQFYKMIIRQDIPKSSSDNALFNKYSTDPDLHNVLLMTQNLESQSEVLLHIFEKNFAEINKLVERKKRFRNIFERLGNDKPHVSEMNFIKESEHANINERTVIDAEYLKHERAKWIRYFSAMTLTPTETKLARGRLEKLQVLTKKQIAERKRKSLLNQQKKDNMKAIISLYKAPRVTNRLRQAIDQITADGLMNLNCPTAPCRTISEKTVDEKQHFLADGLMEAVSWTSCCSECRRLNRPHSETALDRFHSTQEQFLNSNYCDYGQIQSLVHPNS</sequence>
<keyword evidence="2" id="KW-1185">Reference proteome</keyword>
<comment type="caution">
    <text evidence="1">The sequence shown here is derived from an EMBL/GenBank/DDBJ whole genome shotgun (WGS) entry which is preliminary data.</text>
</comment>
<proteinExistence type="predicted"/>
<reference evidence="1" key="1">
    <citation type="journal article" date="2021" name="Mol. Ecol. Resour.">
        <title>Phylogenomic analyses of the genus Drosophila reveals genomic signals of climate adaptation.</title>
        <authorList>
            <person name="Li F."/>
            <person name="Rane R.V."/>
            <person name="Luria V."/>
            <person name="Xiong Z."/>
            <person name="Chen J."/>
            <person name="Li Z."/>
            <person name="Catullo R.A."/>
            <person name="Griffin P.C."/>
            <person name="Schiffer M."/>
            <person name="Pearce S."/>
            <person name="Lee S.F."/>
            <person name="McElroy K."/>
            <person name="Stocker A."/>
            <person name="Shirriffs J."/>
            <person name="Cockerell F."/>
            <person name="Coppin C."/>
            <person name="Sgro C.M."/>
            <person name="Karger A."/>
            <person name="Cain J.W."/>
            <person name="Weber J.A."/>
            <person name="Santpere G."/>
            <person name="Kirschner M.W."/>
            <person name="Hoffmann A.A."/>
            <person name="Oakeshott J.G."/>
            <person name="Zhang G."/>
        </authorList>
    </citation>
    <scope>NUCLEOTIDE SEQUENCE</scope>
    <source>
        <strain evidence="1">BGI-SZ-2011g</strain>
    </source>
</reference>
<organism evidence="1 2">
    <name type="scientific">Drosophila rubida</name>
    <dbReference type="NCBI Taxonomy" id="30044"/>
    <lineage>
        <taxon>Eukaryota</taxon>
        <taxon>Metazoa</taxon>
        <taxon>Ecdysozoa</taxon>
        <taxon>Arthropoda</taxon>
        <taxon>Hexapoda</taxon>
        <taxon>Insecta</taxon>
        <taxon>Pterygota</taxon>
        <taxon>Neoptera</taxon>
        <taxon>Endopterygota</taxon>
        <taxon>Diptera</taxon>
        <taxon>Brachycera</taxon>
        <taxon>Muscomorpha</taxon>
        <taxon>Ephydroidea</taxon>
        <taxon>Drosophilidae</taxon>
        <taxon>Drosophila</taxon>
    </lineage>
</organism>
<evidence type="ECO:0000313" key="1">
    <source>
        <dbReference type="EMBL" id="KAH8377888.1"/>
    </source>
</evidence>
<gene>
    <name evidence="1" type="ORF">KR093_007731</name>
</gene>
<protein>
    <submittedName>
        <fullName evidence="1">Uncharacterized protein</fullName>
    </submittedName>
</protein>
<dbReference type="EMBL" id="JAJJHW010001127">
    <property type="protein sequence ID" value="KAH8377888.1"/>
    <property type="molecule type" value="Genomic_DNA"/>
</dbReference>
<accession>A0AAD4K5I6</accession>
<name>A0AAD4K5I6_9MUSC</name>